<proteinExistence type="predicted"/>
<dbReference type="VEuPathDB" id="FungiDB:PAAG_03975"/>
<protein>
    <submittedName>
        <fullName evidence="1">Uncharacterized protein</fullName>
    </submittedName>
</protein>
<dbReference type="AlphaFoldDB" id="C1GZN1"/>
<gene>
    <name evidence="1" type="ORF">PAAG_03975</name>
</gene>
<dbReference type="RefSeq" id="XP_002794382.1">
    <property type="nucleotide sequence ID" value="XM_002794336.1"/>
</dbReference>
<evidence type="ECO:0000313" key="2">
    <source>
        <dbReference type="Proteomes" id="UP000002059"/>
    </source>
</evidence>
<name>C1GZN1_PARBA</name>
<organism evidence="1 2">
    <name type="scientific">Paracoccidioides lutzii (strain ATCC MYA-826 / Pb01)</name>
    <name type="common">Paracoccidioides brasiliensis</name>
    <dbReference type="NCBI Taxonomy" id="502779"/>
    <lineage>
        <taxon>Eukaryota</taxon>
        <taxon>Fungi</taxon>
        <taxon>Dikarya</taxon>
        <taxon>Ascomycota</taxon>
        <taxon>Pezizomycotina</taxon>
        <taxon>Eurotiomycetes</taxon>
        <taxon>Eurotiomycetidae</taxon>
        <taxon>Onygenales</taxon>
        <taxon>Ajellomycetaceae</taxon>
        <taxon>Paracoccidioides</taxon>
    </lineage>
</organism>
<sequence>MSRCSYWSLPLRPIFHQFHLLLQTFGVLRSQSSPLEAGSQGTKQKPFANPHYLKAFNIELAGSLTPRLRHGKINGSTIGRSRFVLGQIVIERRTHIRAHNHDSMQEYIFCPRMFRRLGRNRQIPQENTHSRIGYDSERRGVDDTMDRRHVYHRRLHT</sequence>
<evidence type="ECO:0000313" key="1">
    <source>
        <dbReference type="EMBL" id="EEH42054.1"/>
    </source>
</evidence>
<dbReference type="GeneID" id="9097458"/>
<dbReference type="Proteomes" id="UP000002059">
    <property type="component" value="Partially assembled WGS sequence"/>
</dbReference>
<keyword evidence="2" id="KW-1185">Reference proteome</keyword>
<dbReference type="HOGENOM" id="CLU_1678461_0_0_1"/>
<accession>C1GZN1</accession>
<dbReference type="EMBL" id="KN294000">
    <property type="protein sequence ID" value="EEH42054.1"/>
    <property type="molecule type" value="Genomic_DNA"/>
</dbReference>
<reference evidence="1 2" key="1">
    <citation type="journal article" date="2011" name="PLoS Genet.">
        <title>Comparative genomic analysis of human fungal pathogens causing paracoccidioidomycosis.</title>
        <authorList>
            <person name="Desjardins C.A."/>
            <person name="Champion M.D."/>
            <person name="Holder J.W."/>
            <person name="Muszewska A."/>
            <person name="Goldberg J."/>
            <person name="Bailao A.M."/>
            <person name="Brigido M.M."/>
            <person name="Ferreira M.E."/>
            <person name="Garcia A.M."/>
            <person name="Grynberg M."/>
            <person name="Gujja S."/>
            <person name="Heiman D.I."/>
            <person name="Henn M.R."/>
            <person name="Kodira C.D."/>
            <person name="Leon-Narvaez H."/>
            <person name="Longo L.V."/>
            <person name="Ma L.J."/>
            <person name="Malavazi I."/>
            <person name="Matsuo A.L."/>
            <person name="Morais F.V."/>
            <person name="Pereira M."/>
            <person name="Rodriguez-Brito S."/>
            <person name="Sakthikumar S."/>
            <person name="Salem-Izacc S.M."/>
            <person name="Sykes S.M."/>
            <person name="Teixeira M.M."/>
            <person name="Vallejo M.C."/>
            <person name="Walter M.E."/>
            <person name="Yandava C."/>
            <person name="Young S."/>
            <person name="Zeng Q."/>
            <person name="Zucker J."/>
            <person name="Felipe M.S."/>
            <person name="Goldman G.H."/>
            <person name="Haas B.J."/>
            <person name="McEwen J.G."/>
            <person name="Nino-Vega G."/>
            <person name="Puccia R."/>
            <person name="San-Blas G."/>
            <person name="Soares C.M."/>
            <person name="Birren B.W."/>
            <person name="Cuomo C.A."/>
        </authorList>
    </citation>
    <scope>NUCLEOTIDE SEQUENCE [LARGE SCALE GENOMIC DNA]</scope>
    <source>
        <strain evidence="2">ATCC MYA-826 / Pb01</strain>
    </source>
</reference>
<dbReference type="KEGG" id="pbl:PAAG_03975"/>